<evidence type="ECO:0000256" key="2">
    <source>
        <dbReference type="SAM" id="SignalP"/>
    </source>
</evidence>
<accession>A0A5J5FVI9</accession>
<reference evidence="3 4" key="1">
    <citation type="submission" date="2019-09" db="EMBL/GenBank/DDBJ databases">
        <title>Bacillus ochoae sp. nov., Paenibacillus whitsoniae sp. nov., Paenibacillus spiritus sp. nov. Isolated from the Mars Exploration Rover during spacecraft assembly.</title>
        <authorList>
            <person name="Seuylemezian A."/>
            <person name="Vaishampayan P."/>
        </authorList>
    </citation>
    <scope>NUCLEOTIDE SEQUENCE [LARGE SCALE GENOMIC DNA]</scope>
    <source>
        <strain evidence="3 4">MER_111</strain>
    </source>
</reference>
<keyword evidence="4" id="KW-1185">Reference proteome</keyword>
<dbReference type="OrthoDB" id="2667319at2"/>
<feature type="region of interest" description="Disordered" evidence="1">
    <location>
        <begin position="59"/>
        <end position="78"/>
    </location>
</feature>
<gene>
    <name evidence="3" type="ORF">F4V43_17575</name>
</gene>
<dbReference type="RefSeq" id="WP_150459570.1">
    <property type="nucleotide sequence ID" value="NZ_VYKK01000029.1"/>
</dbReference>
<dbReference type="AlphaFoldDB" id="A0A5J5FVI9"/>
<keyword evidence="2" id="KW-0732">Signal</keyword>
<feature type="chain" id="PRO_5023814500" evidence="2">
    <location>
        <begin position="30"/>
        <end position="109"/>
    </location>
</feature>
<feature type="signal peptide" evidence="2">
    <location>
        <begin position="1"/>
        <end position="29"/>
    </location>
</feature>
<evidence type="ECO:0000256" key="1">
    <source>
        <dbReference type="SAM" id="MobiDB-lite"/>
    </source>
</evidence>
<proteinExistence type="predicted"/>
<dbReference type="Proteomes" id="UP000367750">
    <property type="component" value="Unassembled WGS sequence"/>
</dbReference>
<evidence type="ECO:0000313" key="4">
    <source>
        <dbReference type="Proteomes" id="UP000367750"/>
    </source>
</evidence>
<sequence>MKKRVKRLSGSLMVMLLLASIMLPVSASASPSQSAAYQSSTATSFLSSLLGAIGSLFHKDTPPANNPPQNQQPSGINWSDWLKGNNCGNGWWGDTKNDSYKIWEKYYCY</sequence>
<organism evidence="3 4">
    <name type="scientific">Paenibacillus spiritus</name>
    <dbReference type="NCBI Taxonomy" id="2496557"/>
    <lineage>
        <taxon>Bacteria</taxon>
        <taxon>Bacillati</taxon>
        <taxon>Bacillota</taxon>
        <taxon>Bacilli</taxon>
        <taxon>Bacillales</taxon>
        <taxon>Paenibacillaceae</taxon>
        <taxon>Paenibacillus</taxon>
    </lineage>
</organism>
<protein>
    <submittedName>
        <fullName evidence="3">Uncharacterized protein</fullName>
    </submittedName>
</protein>
<evidence type="ECO:0000313" key="3">
    <source>
        <dbReference type="EMBL" id="KAA8997571.1"/>
    </source>
</evidence>
<dbReference type="EMBL" id="VYKK01000029">
    <property type="protein sequence ID" value="KAA8997571.1"/>
    <property type="molecule type" value="Genomic_DNA"/>
</dbReference>
<comment type="caution">
    <text evidence="3">The sequence shown here is derived from an EMBL/GenBank/DDBJ whole genome shotgun (WGS) entry which is preliminary data.</text>
</comment>
<name>A0A5J5FVI9_9BACL</name>